<keyword evidence="3" id="KW-0804">Transcription</keyword>
<dbReference type="Pfam" id="PF00392">
    <property type="entry name" value="GntR"/>
    <property type="match status" value="1"/>
</dbReference>
<organism evidence="5 6">
    <name type="scientific">Roseibium algae</name>
    <dbReference type="NCBI Taxonomy" id="3123038"/>
    <lineage>
        <taxon>Bacteria</taxon>
        <taxon>Pseudomonadati</taxon>
        <taxon>Pseudomonadota</taxon>
        <taxon>Alphaproteobacteria</taxon>
        <taxon>Hyphomicrobiales</taxon>
        <taxon>Stappiaceae</taxon>
        <taxon>Roseibium</taxon>
    </lineage>
</organism>
<dbReference type="PROSITE" id="PS50949">
    <property type="entry name" value="HTH_GNTR"/>
    <property type="match status" value="1"/>
</dbReference>
<evidence type="ECO:0000256" key="2">
    <source>
        <dbReference type="ARBA" id="ARBA00023125"/>
    </source>
</evidence>
<dbReference type="SMART" id="SM00345">
    <property type="entry name" value="HTH_GNTR"/>
    <property type="match status" value="1"/>
</dbReference>
<sequence length="223" mass="24762">MQRKTKLTRVDNAYDRLKDEILQSKLPPGFQAPEPDIAERLGMSRTPVREALIRLESDGLVELVPRRGAKVLALSLSDLLEIYDLLIALEPAALSKLAGNQVAAEDLEALEALIYNLEKAHGDGDLDAWGEADDQFHRKLLSLSSNRRLAGYAGCLLDQVYRGRMVLLRMRNKPVSAVQDHRDLLAAVLSGDSDMAFSLCVCHLEVVKQALQEVFTTCRLVQV</sequence>
<dbReference type="CDD" id="cd07377">
    <property type="entry name" value="WHTH_GntR"/>
    <property type="match status" value="1"/>
</dbReference>
<dbReference type="Gene3D" id="1.20.120.530">
    <property type="entry name" value="GntR ligand-binding domain-like"/>
    <property type="match status" value="1"/>
</dbReference>
<dbReference type="InterPro" id="IPR000524">
    <property type="entry name" value="Tscrpt_reg_HTH_GntR"/>
</dbReference>
<dbReference type="InterPro" id="IPR011711">
    <property type="entry name" value="GntR_C"/>
</dbReference>
<gene>
    <name evidence="5" type="ORF">V6575_02585</name>
</gene>
<dbReference type="EMBL" id="JBAKIA010000001">
    <property type="protein sequence ID" value="MEJ8472963.1"/>
    <property type="molecule type" value="Genomic_DNA"/>
</dbReference>
<reference evidence="5 6" key="1">
    <citation type="submission" date="2024-02" db="EMBL/GenBank/DDBJ databases">
        <title>Roseibium algae sp. nov., isolated from marine alga (Grateloupia sp.), showing potential in myo-inositol conversion.</title>
        <authorList>
            <person name="Wang Y."/>
        </authorList>
    </citation>
    <scope>NUCLEOTIDE SEQUENCE [LARGE SCALE GENOMIC DNA]</scope>
    <source>
        <strain evidence="5 6">H3510</strain>
    </source>
</reference>
<dbReference type="PANTHER" id="PTHR43537">
    <property type="entry name" value="TRANSCRIPTIONAL REGULATOR, GNTR FAMILY"/>
    <property type="match status" value="1"/>
</dbReference>
<keyword evidence="1" id="KW-0805">Transcription regulation</keyword>
<dbReference type="SUPFAM" id="SSF48008">
    <property type="entry name" value="GntR ligand-binding domain-like"/>
    <property type="match status" value="1"/>
</dbReference>
<proteinExistence type="predicted"/>
<dbReference type="RefSeq" id="WP_340272463.1">
    <property type="nucleotide sequence ID" value="NZ_JBAKIA010000001.1"/>
</dbReference>
<dbReference type="SMART" id="SM00895">
    <property type="entry name" value="FCD"/>
    <property type="match status" value="1"/>
</dbReference>
<comment type="caution">
    <text evidence="5">The sequence shown here is derived from an EMBL/GenBank/DDBJ whole genome shotgun (WGS) entry which is preliminary data.</text>
</comment>
<protein>
    <submittedName>
        <fullName evidence="5">GntR family transcriptional regulator</fullName>
    </submittedName>
</protein>
<evidence type="ECO:0000259" key="4">
    <source>
        <dbReference type="PROSITE" id="PS50949"/>
    </source>
</evidence>
<dbReference type="InterPro" id="IPR036388">
    <property type="entry name" value="WH-like_DNA-bd_sf"/>
</dbReference>
<feature type="domain" description="HTH gntR-type" evidence="4">
    <location>
        <begin position="7"/>
        <end position="74"/>
    </location>
</feature>
<evidence type="ECO:0000313" key="6">
    <source>
        <dbReference type="Proteomes" id="UP001385499"/>
    </source>
</evidence>
<evidence type="ECO:0000256" key="1">
    <source>
        <dbReference type="ARBA" id="ARBA00023015"/>
    </source>
</evidence>
<dbReference type="PRINTS" id="PR00035">
    <property type="entry name" value="HTHGNTR"/>
</dbReference>
<accession>A0ABU8TGI2</accession>
<keyword evidence="2" id="KW-0238">DNA-binding</keyword>
<keyword evidence="6" id="KW-1185">Reference proteome</keyword>
<dbReference type="Proteomes" id="UP001385499">
    <property type="component" value="Unassembled WGS sequence"/>
</dbReference>
<dbReference type="Gene3D" id="1.10.10.10">
    <property type="entry name" value="Winged helix-like DNA-binding domain superfamily/Winged helix DNA-binding domain"/>
    <property type="match status" value="1"/>
</dbReference>
<dbReference type="InterPro" id="IPR008920">
    <property type="entry name" value="TF_FadR/GntR_C"/>
</dbReference>
<evidence type="ECO:0000313" key="5">
    <source>
        <dbReference type="EMBL" id="MEJ8472963.1"/>
    </source>
</evidence>
<name>A0ABU8TGI2_9HYPH</name>
<dbReference type="PANTHER" id="PTHR43537:SF5">
    <property type="entry name" value="UXU OPERON TRANSCRIPTIONAL REGULATOR"/>
    <property type="match status" value="1"/>
</dbReference>
<dbReference type="InterPro" id="IPR036390">
    <property type="entry name" value="WH_DNA-bd_sf"/>
</dbReference>
<dbReference type="Pfam" id="PF07729">
    <property type="entry name" value="FCD"/>
    <property type="match status" value="1"/>
</dbReference>
<evidence type="ECO:0000256" key="3">
    <source>
        <dbReference type="ARBA" id="ARBA00023163"/>
    </source>
</evidence>
<dbReference type="SUPFAM" id="SSF46785">
    <property type="entry name" value="Winged helix' DNA-binding domain"/>
    <property type="match status" value="1"/>
</dbReference>